<proteinExistence type="predicted"/>
<evidence type="ECO:0000313" key="1">
    <source>
        <dbReference type="EnsemblMetazoa" id="GPAI010104-PA"/>
    </source>
</evidence>
<keyword evidence="2" id="KW-1185">Reference proteome</keyword>
<dbReference type="AlphaFoldDB" id="A0A1A9ZC11"/>
<reference evidence="2" key="1">
    <citation type="submission" date="2014-03" db="EMBL/GenBank/DDBJ databases">
        <authorList>
            <person name="Aksoy S."/>
            <person name="Warren W."/>
            <person name="Wilson R.K."/>
        </authorList>
    </citation>
    <scope>NUCLEOTIDE SEQUENCE [LARGE SCALE GENOMIC DNA]</scope>
    <source>
        <strain evidence="2">IAEA</strain>
    </source>
</reference>
<dbReference type="VEuPathDB" id="VectorBase:GPAI010104"/>
<sequence length="193" mass="21860">MFGAIVCRLAAGIKNLRELVLKIDERCEVKAMYAGLQHCCYLPDGKKLLIKFSPIYIRDAVMMEYVKDPSIKLSYGSGVSIHSQFQFLADIPYCAIVVPPPVNTNNNHVQTVNHNHTVDWRQASDFLHVYNIDIVRLFGAVCTVHKLEKKPSNFPSKIRAQGLALRPWLVMDLLSDESEARVWAKTAFDDNNV</sequence>
<dbReference type="EnsemblMetazoa" id="GPAI010104-RA">
    <property type="protein sequence ID" value="GPAI010104-PA"/>
    <property type="gene ID" value="GPAI010104"/>
</dbReference>
<organism evidence="1 2">
    <name type="scientific">Glossina pallidipes</name>
    <name type="common">Tsetse fly</name>
    <dbReference type="NCBI Taxonomy" id="7398"/>
    <lineage>
        <taxon>Eukaryota</taxon>
        <taxon>Metazoa</taxon>
        <taxon>Ecdysozoa</taxon>
        <taxon>Arthropoda</taxon>
        <taxon>Hexapoda</taxon>
        <taxon>Insecta</taxon>
        <taxon>Pterygota</taxon>
        <taxon>Neoptera</taxon>
        <taxon>Endopterygota</taxon>
        <taxon>Diptera</taxon>
        <taxon>Brachycera</taxon>
        <taxon>Muscomorpha</taxon>
        <taxon>Hippoboscoidea</taxon>
        <taxon>Glossinidae</taxon>
        <taxon>Glossina</taxon>
    </lineage>
</organism>
<reference evidence="1" key="2">
    <citation type="submission" date="2020-05" db="UniProtKB">
        <authorList>
            <consortium name="EnsemblMetazoa"/>
        </authorList>
    </citation>
    <scope>IDENTIFICATION</scope>
    <source>
        <strain evidence="1">IAEA</strain>
    </source>
</reference>
<protein>
    <submittedName>
        <fullName evidence="1">Uncharacterized protein</fullName>
    </submittedName>
</protein>
<dbReference type="Proteomes" id="UP000092445">
    <property type="component" value="Unassembled WGS sequence"/>
</dbReference>
<name>A0A1A9ZC11_GLOPL</name>
<accession>A0A1A9ZC11</accession>
<evidence type="ECO:0000313" key="2">
    <source>
        <dbReference type="Proteomes" id="UP000092445"/>
    </source>
</evidence>